<organism evidence="4 5">
    <name type="scientific">Plutella xylostella</name>
    <name type="common">Diamondback moth</name>
    <name type="synonym">Plutella maculipennis</name>
    <dbReference type="NCBI Taxonomy" id="51655"/>
    <lineage>
        <taxon>Eukaryota</taxon>
        <taxon>Metazoa</taxon>
        <taxon>Ecdysozoa</taxon>
        <taxon>Arthropoda</taxon>
        <taxon>Hexapoda</taxon>
        <taxon>Insecta</taxon>
        <taxon>Pterygota</taxon>
        <taxon>Neoptera</taxon>
        <taxon>Endopterygota</taxon>
        <taxon>Lepidoptera</taxon>
        <taxon>Glossata</taxon>
        <taxon>Ditrysia</taxon>
        <taxon>Yponomeutoidea</taxon>
        <taxon>Plutellidae</taxon>
        <taxon>Plutella</taxon>
    </lineage>
</organism>
<dbReference type="Proteomes" id="UP000653454">
    <property type="component" value="Unassembled WGS sequence"/>
</dbReference>
<name>A0A8S4DLP8_PLUXY</name>
<evidence type="ECO:0000313" key="4">
    <source>
        <dbReference type="EMBL" id="CAG9099224.1"/>
    </source>
</evidence>
<accession>A0A8S4DLP8</accession>
<dbReference type="InterPro" id="IPR036770">
    <property type="entry name" value="Ankyrin_rpt-contain_sf"/>
</dbReference>
<evidence type="ECO:0000256" key="2">
    <source>
        <dbReference type="ARBA" id="ARBA00023043"/>
    </source>
</evidence>
<keyword evidence="2 3" id="KW-0040">ANK repeat</keyword>
<dbReference type="PRINTS" id="PR01415">
    <property type="entry name" value="ANKYRIN"/>
</dbReference>
<dbReference type="Gene3D" id="1.25.40.20">
    <property type="entry name" value="Ankyrin repeat-containing domain"/>
    <property type="match status" value="2"/>
</dbReference>
<dbReference type="SMART" id="SM00248">
    <property type="entry name" value="ANK"/>
    <property type="match status" value="3"/>
</dbReference>
<dbReference type="PANTHER" id="PTHR24171">
    <property type="entry name" value="ANKYRIN REPEAT DOMAIN-CONTAINING PROTEIN 39-RELATED"/>
    <property type="match status" value="1"/>
</dbReference>
<dbReference type="PROSITE" id="PS50088">
    <property type="entry name" value="ANK_REPEAT"/>
    <property type="match status" value="2"/>
</dbReference>
<evidence type="ECO:0000256" key="1">
    <source>
        <dbReference type="ARBA" id="ARBA00022737"/>
    </source>
</evidence>
<dbReference type="PROSITE" id="PS50297">
    <property type="entry name" value="ANK_REP_REGION"/>
    <property type="match status" value="2"/>
</dbReference>
<sequence length="163" mass="17332">MSDKCCDHSNCTAAPANPSVCQTLSEMDWERGIWYAALTGDIDRVESIISKARDSRTAVNAPDNSGYTALHYAARNGHTDICRLLLQNGANIDALTKCGKASPLHKAAVGGKLATVKVLLQYGACIDLKDADGHTALKKATDNKHVAVADLLLQTQKPGTIAE</sequence>
<comment type="caution">
    <text evidence="4">The sequence shown here is derived from an EMBL/GenBank/DDBJ whole genome shotgun (WGS) entry which is preliminary data.</text>
</comment>
<keyword evidence="5" id="KW-1185">Reference proteome</keyword>
<keyword evidence="1" id="KW-0677">Repeat</keyword>
<dbReference type="AlphaFoldDB" id="A0A8S4DLP8"/>
<dbReference type="SUPFAM" id="SSF48403">
    <property type="entry name" value="Ankyrin repeat"/>
    <property type="match status" value="1"/>
</dbReference>
<feature type="repeat" description="ANK" evidence="3">
    <location>
        <begin position="99"/>
        <end position="131"/>
    </location>
</feature>
<dbReference type="PANTHER" id="PTHR24171:SF9">
    <property type="entry name" value="ANKYRIN REPEAT DOMAIN-CONTAINING PROTEIN 39"/>
    <property type="match status" value="1"/>
</dbReference>
<gene>
    <name evidence="4" type="ORF">PLXY2_LOCUS2061</name>
</gene>
<evidence type="ECO:0000313" key="5">
    <source>
        <dbReference type="Proteomes" id="UP000653454"/>
    </source>
</evidence>
<evidence type="ECO:0000256" key="3">
    <source>
        <dbReference type="PROSITE-ProRule" id="PRU00023"/>
    </source>
</evidence>
<protein>
    <submittedName>
        <fullName evidence="4">(diamondback moth) hypothetical protein</fullName>
    </submittedName>
</protein>
<proteinExistence type="predicted"/>
<dbReference type="EMBL" id="CAJHNJ030000005">
    <property type="protein sequence ID" value="CAG9099224.1"/>
    <property type="molecule type" value="Genomic_DNA"/>
</dbReference>
<reference evidence="4" key="1">
    <citation type="submission" date="2020-11" db="EMBL/GenBank/DDBJ databases">
        <authorList>
            <person name="Whiteford S."/>
        </authorList>
    </citation>
    <scope>NUCLEOTIDE SEQUENCE</scope>
</reference>
<dbReference type="InterPro" id="IPR002110">
    <property type="entry name" value="Ankyrin_rpt"/>
</dbReference>
<feature type="repeat" description="ANK" evidence="3">
    <location>
        <begin position="65"/>
        <end position="97"/>
    </location>
</feature>
<dbReference type="Pfam" id="PF12796">
    <property type="entry name" value="Ank_2"/>
    <property type="match status" value="2"/>
</dbReference>